<dbReference type="AlphaFoldDB" id="A0A6N7W127"/>
<gene>
    <name evidence="5" type="ORF">FX155_10435</name>
</gene>
<dbReference type="GO" id="GO:0043565">
    <property type="term" value="F:sequence-specific DNA binding"/>
    <property type="evidence" value="ECO:0007669"/>
    <property type="project" value="InterPro"/>
</dbReference>
<evidence type="ECO:0000259" key="4">
    <source>
        <dbReference type="PROSITE" id="PS01124"/>
    </source>
</evidence>
<keyword evidence="1" id="KW-0805">Transcription regulation</keyword>
<evidence type="ECO:0000313" key="5">
    <source>
        <dbReference type="EMBL" id="MSS83005.1"/>
    </source>
</evidence>
<dbReference type="PANTHER" id="PTHR43280">
    <property type="entry name" value="ARAC-FAMILY TRANSCRIPTIONAL REGULATOR"/>
    <property type="match status" value="1"/>
</dbReference>
<dbReference type="Pfam" id="PF12833">
    <property type="entry name" value="HTH_18"/>
    <property type="match status" value="1"/>
</dbReference>
<proteinExistence type="predicted"/>
<evidence type="ECO:0000256" key="2">
    <source>
        <dbReference type="ARBA" id="ARBA00023125"/>
    </source>
</evidence>
<dbReference type="InterPro" id="IPR018060">
    <property type="entry name" value="HTH_AraC"/>
</dbReference>
<evidence type="ECO:0000256" key="1">
    <source>
        <dbReference type="ARBA" id="ARBA00023015"/>
    </source>
</evidence>
<dbReference type="SUPFAM" id="SSF51215">
    <property type="entry name" value="Regulatory protein AraC"/>
    <property type="match status" value="1"/>
</dbReference>
<dbReference type="RefSeq" id="WP_154488645.1">
    <property type="nucleotide sequence ID" value="NZ_VULN01000018.1"/>
</dbReference>
<dbReference type="SMART" id="SM00342">
    <property type="entry name" value="HTH_ARAC"/>
    <property type="match status" value="1"/>
</dbReference>
<name>A0A6N7W127_ACIFE</name>
<dbReference type="PANTHER" id="PTHR43280:SF28">
    <property type="entry name" value="HTH-TYPE TRANSCRIPTIONAL ACTIVATOR RHAS"/>
    <property type="match status" value="1"/>
</dbReference>
<dbReference type="GO" id="GO:0003700">
    <property type="term" value="F:DNA-binding transcription factor activity"/>
    <property type="evidence" value="ECO:0007669"/>
    <property type="project" value="InterPro"/>
</dbReference>
<keyword evidence="2" id="KW-0238">DNA-binding</keyword>
<dbReference type="InterPro" id="IPR009057">
    <property type="entry name" value="Homeodomain-like_sf"/>
</dbReference>
<sequence>MTHCLYYAYWGDHNVNPRPHLHDQLEIYISLNNIGDFFLQEQKYPLNVGSLFLIHPFEIHHGFCGANETTSRYAIRFPLSVLERLSTEETDLKSLFQAAPQTIQLTHQELAQISGLMESLLQPAPDAYGQDIQQNLLLFHFVLAIARILQARGPARQPGSGEYNSLVQQILQYIHSHYREEISLEDLSAHLYVSKSRLCKVFREHTGFTIGSYLTMYRLQMACSLLEKGGKVKEVGKAVGFQTYTHFIRTFTSKLGQCTCQQKLDTKLKKSGIKNESMYKIHQLF</sequence>
<dbReference type="InterPro" id="IPR037923">
    <property type="entry name" value="HTH-like"/>
</dbReference>
<dbReference type="Pfam" id="PF02311">
    <property type="entry name" value="AraC_binding"/>
    <property type="match status" value="1"/>
</dbReference>
<keyword evidence="3" id="KW-0804">Transcription</keyword>
<protein>
    <submittedName>
        <fullName evidence="5">AraC family transcriptional regulator</fullName>
    </submittedName>
</protein>
<dbReference type="SUPFAM" id="SSF46689">
    <property type="entry name" value="Homeodomain-like"/>
    <property type="match status" value="1"/>
</dbReference>
<evidence type="ECO:0000313" key="6">
    <source>
        <dbReference type="Proteomes" id="UP000441455"/>
    </source>
</evidence>
<feature type="domain" description="HTH araC/xylS-type" evidence="4">
    <location>
        <begin position="168"/>
        <end position="265"/>
    </location>
</feature>
<dbReference type="OrthoDB" id="9774814at2"/>
<accession>A0A6N7W127</accession>
<organism evidence="5 6">
    <name type="scientific">Acidaminococcus fermentans</name>
    <dbReference type="NCBI Taxonomy" id="905"/>
    <lineage>
        <taxon>Bacteria</taxon>
        <taxon>Bacillati</taxon>
        <taxon>Bacillota</taxon>
        <taxon>Negativicutes</taxon>
        <taxon>Acidaminococcales</taxon>
        <taxon>Acidaminococcaceae</taxon>
        <taxon>Acidaminococcus</taxon>
    </lineage>
</organism>
<dbReference type="Proteomes" id="UP000441455">
    <property type="component" value="Unassembled WGS sequence"/>
</dbReference>
<evidence type="ECO:0000256" key="3">
    <source>
        <dbReference type="ARBA" id="ARBA00023163"/>
    </source>
</evidence>
<dbReference type="Gene3D" id="1.10.10.60">
    <property type="entry name" value="Homeodomain-like"/>
    <property type="match status" value="2"/>
</dbReference>
<reference evidence="5 6" key="1">
    <citation type="submission" date="2019-08" db="EMBL/GenBank/DDBJ databases">
        <title>In-depth cultivation of the pig gut microbiome towards novel bacterial diversity and tailored functional studies.</title>
        <authorList>
            <person name="Wylensek D."/>
            <person name="Hitch T.C.A."/>
            <person name="Clavel T."/>
        </authorList>
    </citation>
    <scope>NUCLEOTIDE SEQUENCE [LARGE SCALE GENOMIC DNA]</scope>
    <source>
        <strain evidence="5 6">WCA-389-WT-5B</strain>
    </source>
</reference>
<dbReference type="PROSITE" id="PS01124">
    <property type="entry name" value="HTH_ARAC_FAMILY_2"/>
    <property type="match status" value="1"/>
</dbReference>
<dbReference type="EMBL" id="VULN01000018">
    <property type="protein sequence ID" value="MSS83005.1"/>
    <property type="molecule type" value="Genomic_DNA"/>
</dbReference>
<dbReference type="InterPro" id="IPR003313">
    <property type="entry name" value="AraC-bd"/>
</dbReference>
<comment type="caution">
    <text evidence="5">The sequence shown here is derived from an EMBL/GenBank/DDBJ whole genome shotgun (WGS) entry which is preliminary data.</text>
</comment>